<keyword evidence="2" id="KW-1185">Reference proteome</keyword>
<evidence type="ECO:0000313" key="2">
    <source>
        <dbReference type="Proteomes" id="UP001234202"/>
    </source>
</evidence>
<name>A0ACC2X5H1_9TREE</name>
<accession>A0ACC2X5H1</accession>
<gene>
    <name evidence="1" type="ORF">QFC24_005934</name>
</gene>
<sequence length="273" mass="30759">MPPNTDEMDTDPSSSLAQAAAEKVQDLVETAADLLGTPQLDDSSLGKLAQMSKELELELEVQMEGDEGVLVHHAEAVDELEAPEEEVQEVASNHYVTAPSSPIIHHCSRNDDANDPDSITERIKGHSSTYYWEEIAVHDYYGTADLMKNITLPVIQERRISARRTSASSPSFELHSRFNRGSAYLSPRHRANQIRRTLSLASVDSLLRVAQDQETRDQFLDNVKEHGKRMVWRDERERRKLPGDAERALVLAVKRGLSEFCISKRGRTQWPVC</sequence>
<organism evidence="1 2">
    <name type="scientific">Naganishia onofrii</name>
    <dbReference type="NCBI Taxonomy" id="1851511"/>
    <lineage>
        <taxon>Eukaryota</taxon>
        <taxon>Fungi</taxon>
        <taxon>Dikarya</taxon>
        <taxon>Basidiomycota</taxon>
        <taxon>Agaricomycotina</taxon>
        <taxon>Tremellomycetes</taxon>
        <taxon>Filobasidiales</taxon>
        <taxon>Filobasidiaceae</taxon>
        <taxon>Naganishia</taxon>
    </lineage>
</organism>
<dbReference type="Proteomes" id="UP001234202">
    <property type="component" value="Unassembled WGS sequence"/>
</dbReference>
<dbReference type="EMBL" id="JASBWV010000026">
    <property type="protein sequence ID" value="KAJ9118968.1"/>
    <property type="molecule type" value="Genomic_DNA"/>
</dbReference>
<evidence type="ECO:0000313" key="1">
    <source>
        <dbReference type="EMBL" id="KAJ9118968.1"/>
    </source>
</evidence>
<comment type="caution">
    <text evidence="1">The sequence shown here is derived from an EMBL/GenBank/DDBJ whole genome shotgun (WGS) entry which is preliminary data.</text>
</comment>
<proteinExistence type="predicted"/>
<protein>
    <submittedName>
        <fullName evidence="1">Uncharacterized protein</fullName>
    </submittedName>
</protein>
<reference evidence="1" key="1">
    <citation type="submission" date="2023-04" db="EMBL/GenBank/DDBJ databases">
        <title>Draft Genome sequencing of Naganishia species isolated from polar environments using Oxford Nanopore Technology.</title>
        <authorList>
            <person name="Leo P."/>
            <person name="Venkateswaran K."/>
        </authorList>
    </citation>
    <scope>NUCLEOTIDE SEQUENCE</scope>
    <source>
        <strain evidence="1">DBVPG 5303</strain>
    </source>
</reference>